<dbReference type="Gene3D" id="1.25.10.10">
    <property type="entry name" value="Leucine-rich Repeat Variant"/>
    <property type="match status" value="2"/>
</dbReference>
<dbReference type="Proteomes" id="UP000219799">
    <property type="component" value="Chromosome 9"/>
</dbReference>
<dbReference type="PANTHER" id="PTHR16216">
    <property type="entry name" value="DYNEIN ASSEMBLY FACTOR 5, AXONEMAL"/>
    <property type="match status" value="1"/>
</dbReference>
<evidence type="ECO:0000313" key="2">
    <source>
        <dbReference type="EMBL" id="SBT71227.1"/>
    </source>
</evidence>
<reference evidence="2 3" key="1">
    <citation type="submission" date="2016-06" db="EMBL/GenBank/DDBJ databases">
        <authorList>
            <consortium name="Pathogen Informatics"/>
        </authorList>
    </citation>
    <scope>NUCLEOTIDE SEQUENCE [LARGE SCALE GENOMIC DNA]</scope>
    <source>
        <strain evidence="2">PmlGA01</strain>
    </source>
</reference>
<sequence>MSNTVHEEQYNILLVESFEHHLHILDNNEISDKDVKLCSLSVIYEKLLEFFNVCNEGEKEKFCIFFCHYLLHPLNKWISEEFDEYRNVALNIYFLIEKNLNDKLLDVILFKTEKNDDSFLLICTNRLKEDENKKIVEDKEEIRLKILQFLYKIVVRHNNIDETTLPNILNIYVYLENILMALSILIKDPFPLIKKLTCELLCELNFEEERKEFNHIYRSLLKNMLANIIFRQNDVRELILKCLKKLMRFESNRDFLNDSSECLKKLCRNKSSNVVLEIANCVEVWSLNIKDLNDCEKAKLVFIILLCINSNVSSYLNERCYQVLQKITHLSKELKDDQREVCISKNEYFGESIYSEYLEMGKHGEGKKKVSSRIINDDEEKTHISIRNELFNQKDDLKKKDACFEKGEIKTHEQFFANMSKLFYVPPRFHNTLCSDIHPLFGSIKKELFCEIMNNEKCSWSEGKEEYASIITMFLLYTSYDVFYFIKHIISFVYKSISLFKYIDYPTTPVLIDDLSMRGEEIFQNTLDKYCYEYESLVYLSKFIYLIITCGYLMPIQTFLLEIAQILLGDSNIQNVLTNFYEFNDISSNNMKSGSTNGKIKCEDGSSKVGSNMSKKEYIFLNSNYHKYLQKVYHRGLFEKNNDLLIESENSSSNPFHPPFLSDKEMQDVFSIKRGDEYTCKDKNEEEKKEKMDDINNKAEYSQKFKHAFYKSGNTTLNELDQVESCINNEYCDLSILYENKKIILMMLSQFLAGYYIRKKDLSRRNKLVEEHINFVLFIINENMNYGNIDSFPYILIIIKHLLYLMGKECKNYSNILFHFLIILQSDSRFCSNKDINKLIEKIEYYSEKKRFNFYNYEYTYFIQNAQGNIIDFNDFHNFKYNINILHILLCNISEEVIMEQSTYLMNFIATVNHELKPLIKSEFLLFLNLFCSKNLFPTFFFKNSHDILKNVLLPLCTWRSGLNEAQTRKGALFCIKTMFVKKLVHENIFQQNNALIESLVCVVKSTIDDTWNNDNREIGIQIYGQIAKNINNNNILLVILNALIKLLDDTNKPIRKCSAVAMYALFQNKSLILSDDSCEHIFPILLLHMDDDCSNFSKTIYQILSIAKNFNNEIFLKHAKDSSENTIHAKSYKEELMR</sequence>
<dbReference type="InterPro" id="IPR011989">
    <property type="entry name" value="ARM-like"/>
</dbReference>
<evidence type="ECO:0000259" key="1">
    <source>
        <dbReference type="Pfam" id="PF25757"/>
    </source>
</evidence>
<dbReference type="InterPro" id="IPR052623">
    <property type="entry name" value="DAAF5"/>
</dbReference>
<name>A0A1C3KCC1_PLAMA</name>
<dbReference type="InterPro" id="IPR057978">
    <property type="entry name" value="TPR_DAAF5"/>
</dbReference>
<feature type="domain" description="Dynein axonemal assembly factor 5 TPR repeats" evidence="1">
    <location>
        <begin position="61"/>
        <end position="291"/>
    </location>
</feature>
<dbReference type="VEuPathDB" id="PlasmoDB:PmUG01_09022200"/>
<dbReference type="AlphaFoldDB" id="A0A1C3KCC1"/>
<organism evidence="2 3">
    <name type="scientific">Plasmodium malariae</name>
    <dbReference type="NCBI Taxonomy" id="5858"/>
    <lineage>
        <taxon>Eukaryota</taxon>
        <taxon>Sar</taxon>
        <taxon>Alveolata</taxon>
        <taxon>Apicomplexa</taxon>
        <taxon>Aconoidasida</taxon>
        <taxon>Haemosporida</taxon>
        <taxon>Plasmodiidae</taxon>
        <taxon>Plasmodium</taxon>
        <taxon>Plasmodium (Plasmodium)</taxon>
    </lineage>
</organism>
<dbReference type="SUPFAM" id="SSF48371">
    <property type="entry name" value="ARM repeat"/>
    <property type="match status" value="1"/>
</dbReference>
<dbReference type="EMBL" id="LT594497">
    <property type="protein sequence ID" value="SBT71227.1"/>
    <property type="molecule type" value="Genomic_DNA"/>
</dbReference>
<proteinExistence type="predicted"/>
<evidence type="ECO:0000313" key="3">
    <source>
        <dbReference type="Proteomes" id="UP000219799"/>
    </source>
</evidence>
<dbReference type="InterPro" id="IPR016024">
    <property type="entry name" value="ARM-type_fold"/>
</dbReference>
<protein>
    <recommendedName>
        <fullName evidence="1">Dynein axonemal assembly factor 5 TPR repeats domain-containing protein</fullName>
    </recommendedName>
</protein>
<accession>A0A1C3KCC1</accession>
<dbReference type="PANTHER" id="PTHR16216:SF2">
    <property type="entry name" value="DYNEIN AXONEMAL ASSEMBLY FACTOR 5"/>
    <property type="match status" value="1"/>
</dbReference>
<gene>
    <name evidence="2" type="primary">PmlGA01_090013600</name>
    <name evidence="2" type="ORF">PMLGA01_090013600</name>
</gene>
<dbReference type="Pfam" id="PF25757">
    <property type="entry name" value="TPR_DNAAF5"/>
    <property type="match status" value="1"/>
</dbReference>